<keyword evidence="5" id="KW-0547">Nucleotide-binding</keyword>
<keyword evidence="7 9" id="KW-1133">Transmembrane helix</keyword>
<dbReference type="GO" id="GO:0034040">
    <property type="term" value="F:ATPase-coupled lipid transmembrane transporter activity"/>
    <property type="evidence" value="ECO:0007669"/>
    <property type="project" value="TreeGrafter"/>
</dbReference>
<dbReference type="Gene3D" id="3.40.50.300">
    <property type="entry name" value="P-loop containing nucleotide triphosphate hydrolases"/>
    <property type="match status" value="1"/>
</dbReference>
<keyword evidence="3" id="KW-1003">Cell membrane</keyword>
<feature type="domain" description="ABC transporter" evidence="10">
    <location>
        <begin position="722"/>
        <end position="954"/>
    </location>
</feature>
<dbReference type="SUPFAM" id="SSF52540">
    <property type="entry name" value="P-loop containing nucleoside triphosphate hydrolases"/>
    <property type="match status" value="1"/>
</dbReference>
<dbReference type="InterPro" id="IPR036640">
    <property type="entry name" value="ABC1_TM_sf"/>
</dbReference>
<feature type="transmembrane region" description="Helical" evidence="9">
    <location>
        <begin position="644"/>
        <end position="667"/>
    </location>
</feature>
<proteinExistence type="predicted"/>
<organism evidence="12">
    <name type="scientific">Leptolyngbya boryana CZ1</name>
    <dbReference type="NCBI Taxonomy" id="3060204"/>
    <lineage>
        <taxon>Bacteria</taxon>
        <taxon>Bacillati</taxon>
        <taxon>Cyanobacteriota</taxon>
        <taxon>Cyanophyceae</taxon>
        <taxon>Leptolyngbyales</taxon>
        <taxon>Leptolyngbyaceae</taxon>
        <taxon>Leptolyngbya group</taxon>
        <taxon>Leptolyngbya</taxon>
    </lineage>
</organism>
<dbReference type="InterPro" id="IPR017871">
    <property type="entry name" value="ABC_transporter-like_CS"/>
</dbReference>
<evidence type="ECO:0000256" key="3">
    <source>
        <dbReference type="ARBA" id="ARBA00022475"/>
    </source>
</evidence>
<dbReference type="InterPro" id="IPR003439">
    <property type="entry name" value="ABC_transporter-like_ATP-bd"/>
</dbReference>
<feature type="transmembrane region" description="Helical" evidence="9">
    <location>
        <begin position="548"/>
        <end position="569"/>
    </location>
</feature>
<comment type="subcellular location">
    <subcellularLocation>
        <location evidence="1">Cell membrane</location>
        <topology evidence="1">Multi-pass membrane protein</topology>
    </subcellularLocation>
</comment>
<dbReference type="Gene3D" id="1.20.1560.10">
    <property type="entry name" value="ABC transporter type 1, transmembrane domain"/>
    <property type="match status" value="1"/>
</dbReference>
<keyword evidence="4 9" id="KW-0812">Transmembrane</keyword>
<dbReference type="GO" id="GO:0005524">
    <property type="term" value="F:ATP binding"/>
    <property type="evidence" value="ECO:0007669"/>
    <property type="project" value="UniProtKB-KW"/>
</dbReference>
<dbReference type="InterPro" id="IPR022515">
    <property type="entry name" value="NHPM_micro_ABC2"/>
</dbReference>
<keyword evidence="8 9" id="KW-0472">Membrane</keyword>
<reference evidence="12" key="1">
    <citation type="journal article" date="2023" name="Plants (Basel)">
        <title>Genomic Analysis of Leptolyngbya boryana CZ1 Reveals Efficient Carbon Fixation Modules.</title>
        <authorList>
            <person name="Bai X."/>
            <person name="Wang H."/>
            <person name="Cheng W."/>
            <person name="Wang J."/>
            <person name="Ma M."/>
            <person name="Hu H."/>
            <person name="Song Z."/>
            <person name="Ma H."/>
            <person name="Fan Y."/>
            <person name="Du C."/>
            <person name="Xu J."/>
        </authorList>
    </citation>
    <scope>NUCLEOTIDE SEQUENCE</scope>
    <source>
        <strain evidence="12">CZ1</strain>
    </source>
</reference>
<evidence type="ECO:0000256" key="5">
    <source>
        <dbReference type="ARBA" id="ARBA00022741"/>
    </source>
</evidence>
<dbReference type="GO" id="GO:0016887">
    <property type="term" value="F:ATP hydrolysis activity"/>
    <property type="evidence" value="ECO:0007669"/>
    <property type="project" value="InterPro"/>
</dbReference>
<evidence type="ECO:0000256" key="1">
    <source>
        <dbReference type="ARBA" id="ARBA00004651"/>
    </source>
</evidence>
<dbReference type="PROSITE" id="PS50893">
    <property type="entry name" value="ABC_TRANSPORTER_2"/>
    <property type="match status" value="1"/>
</dbReference>
<keyword evidence="2" id="KW-0813">Transport</keyword>
<feature type="transmembrane region" description="Helical" evidence="9">
    <location>
        <begin position="443"/>
        <end position="464"/>
    </location>
</feature>
<dbReference type="InterPro" id="IPR027417">
    <property type="entry name" value="P-loop_NTPase"/>
</dbReference>
<dbReference type="AlphaFoldDB" id="A0AA96WQN4"/>
<reference evidence="12" key="2">
    <citation type="submission" date="2023-07" db="EMBL/GenBank/DDBJ databases">
        <authorList>
            <person name="Bai X.-H."/>
            <person name="Wang H.-H."/>
            <person name="Wang J."/>
            <person name="Ma M.-Y."/>
            <person name="Hu H.-H."/>
            <person name="Song Z.-L."/>
            <person name="Ma H.-G."/>
            <person name="Fan Y."/>
            <person name="Du C.-Y."/>
            <person name="Xu J.-C."/>
        </authorList>
    </citation>
    <scope>NUCLEOTIDE SEQUENCE</scope>
    <source>
        <strain evidence="12">CZ1</strain>
    </source>
</reference>
<evidence type="ECO:0000259" key="11">
    <source>
        <dbReference type="PROSITE" id="PS50929"/>
    </source>
</evidence>
<evidence type="ECO:0000256" key="6">
    <source>
        <dbReference type="ARBA" id="ARBA00022840"/>
    </source>
</evidence>
<evidence type="ECO:0000259" key="10">
    <source>
        <dbReference type="PROSITE" id="PS50893"/>
    </source>
</evidence>
<dbReference type="SUPFAM" id="SSF90123">
    <property type="entry name" value="ABC transporter transmembrane region"/>
    <property type="match status" value="1"/>
</dbReference>
<dbReference type="PANTHER" id="PTHR24221:SF654">
    <property type="entry name" value="ATP-BINDING CASSETTE SUB-FAMILY B MEMBER 6"/>
    <property type="match status" value="1"/>
</dbReference>
<evidence type="ECO:0000256" key="2">
    <source>
        <dbReference type="ARBA" id="ARBA00022448"/>
    </source>
</evidence>
<dbReference type="SMART" id="SM00382">
    <property type="entry name" value="AAA"/>
    <property type="match status" value="1"/>
</dbReference>
<dbReference type="RefSeq" id="WP_316425951.1">
    <property type="nucleotide sequence ID" value="NZ_CP130144.1"/>
</dbReference>
<protein>
    <submittedName>
        <fullName evidence="12">NHLP bacteriocin export ABC transporter permease/ATPase subunit</fullName>
    </submittedName>
</protein>
<evidence type="ECO:0000256" key="9">
    <source>
        <dbReference type="SAM" id="Phobius"/>
    </source>
</evidence>
<dbReference type="NCBIfam" id="TIGR03797">
    <property type="entry name" value="NHLM_micro_ABC2"/>
    <property type="match status" value="1"/>
</dbReference>
<evidence type="ECO:0000313" key="12">
    <source>
        <dbReference type="EMBL" id="WNZ43783.1"/>
    </source>
</evidence>
<feature type="domain" description="ABC transmembrane type-1" evidence="11">
    <location>
        <begin position="408"/>
        <end position="690"/>
    </location>
</feature>
<name>A0AA96WQN4_LEPBY</name>
<feature type="transmembrane region" description="Helical" evidence="9">
    <location>
        <begin position="407"/>
        <end position="431"/>
    </location>
</feature>
<sequence>MIALTSKESRHQFNSNAALLLNDPQWVWILQSGAIALFAVTLVEGKPEGTRRYLFSLKPNELLFTVPPSSDNQAVLVVFIEDSEVLEIPTTKFIQQVIQGDHRAVAYLKGWIQSLCSTLTPETPKPLYHETILPSVSSYLLDRGTSIQPASDTITWIQVKGRAKWLDSPALTLHLGCGYVPISDQIWLEAEDTLELVSATVLDSSEILSGLTQLQTYCLRYINWMEHHSLEEELKRFQAKEQLNQQVTSDALGELASVLNRRSRQFINYSVPLLAAAGAVGHALGIEIRPPARSEDLSRLKDSLDAIARASKVRTRQVSLTGKWWNQDCGALLAYTSENQNPVALLPIAANRYELLDPAQQVRIPINAKIAQELHPEAYTFYRSLPQTAMSAIALLKFGMHDRTADLVTVLLAGIGVAFLGMLVPQATAIVMDQAIPDANRTLLFQIGIGLFAATCGSTIFKLVQGIALLRTEAFADASTQAAVWDRLLTLDIPFFRSYSTGDLENRVSAISRIRRTISGTTMSTLLSSLFALINLGLLFYYSVPLALIALVSVSVTITITISSGLITLRKVCPLEALKGEIRGTTVQLISGITKLRVAQAETRAFAHWSRFYAKQQKLSLSTEQIENGVAVFNDLIPLFSSMLIFAVAMMSIQTASGLSIGTFLAFNAAFGSFISGATALSNSLIDILSIVALWEQAKPILHAMPEVDEQKADPGRISGKVNVDRVTFRYGQDGPITLDQVSVQAEPGEFIAIVGPSGSGKSTLLRLLLGFETPEAGEVYYDHQALCGLDVNAVRRQLGVVLQKSQVLSASIFENISGGALITLDEAWAAARCAGLVQDIEAMPMGMHTVISEGGTNLSGGQKQRLLIARALALKPKILLFDEATSALDNQTQATVSESLERLNVTRIVIAHRLSTIRNADRIYVIEAGRVVEQGSFEQLAKADGLFAKLIARQIA</sequence>
<dbReference type="Pfam" id="PF00005">
    <property type="entry name" value="ABC_tran"/>
    <property type="match status" value="1"/>
</dbReference>
<accession>A0AA96WQN4</accession>
<dbReference type="GO" id="GO:0140359">
    <property type="term" value="F:ABC-type transporter activity"/>
    <property type="evidence" value="ECO:0007669"/>
    <property type="project" value="InterPro"/>
</dbReference>
<dbReference type="InterPro" id="IPR011527">
    <property type="entry name" value="ABC1_TM_dom"/>
</dbReference>
<feature type="transmembrane region" description="Helical" evidence="9">
    <location>
        <begin position="523"/>
        <end position="542"/>
    </location>
</feature>
<dbReference type="FunFam" id="3.40.50.300:FF:000299">
    <property type="entry name" value="ABC transporter ATP-binding protein/permease"/>
    <property type="match status" value="1"/>
</dbReference>
<dbReference type="PROSITE" id="PS50929">
    <property type="entry name" value="ABC_TM1F"/>
    <property type="match status" value="1"/>
</dbReference>
<dbReference type="GO" id="GO:0005886">
    <property type="term" value="C:plasma membrane"/>
    <property type="evidence" value="ECO:0007669"/>
    <property type="project" value="UniProtKB-SubCell"/>
</dbReference>
<dbReference type="PROSITE" id="PS00211">
    <property type="entry name" value="ABC_TRANSPORTER_1"/>
    <property type="match status" value="1"/>
</dbReference>
<gene>
    <name evidence="12" type="ORF">Q2T42_18235</name>
</gene>
<dbReference type="EMBL" id="CP130144">
    <property type="protein sequence ID" value="WNZ43783.1"/>
    <property type="molecule type" value="Genomic_DNA"/>
</dbReference>
<evidence type="ECO:0000256" key="7">
    <source>
        <dbReference type="ARBA" id="ARBA00022989"/>
    </source>
</evidence>
<keyword evidence="6" id="KW-0067">ATP-binding</keyword>
<evidence type="ECO:0000256" key="4">
    <source>
        <dbReference type="ARBA" id="ARBA00022692"/>
    </source>
</evidence>
<dbReference type="InterPro" id="IPR003593">
    <property type="entry name" value="AAA+_ATPase"/>
</dbReference>
<dbReference type="PANTHER" id="PTHR24221">
    <property type="entry name" value="ATP-BINDING CASSETTE SUB-FAMILY B"/>
    <property type="match status" value="1"/>
</dbReference>
<dbReference type="Pfam" id="PF00664">
    <property type="entry name" value="ABC_membrane"/>
    <property type="match status" value="1"/>
</dbReference>
<evidence type="ECO:0000256" key="8">
    <source>
        <dbReference type="ARBA" id="ARBA00023136"/>
    </source>
</evidence>
<dbReference type="InterPro" id="IPR039421">
    <property type="entry name" value="Type_1_exporter"/>
</dbReference>